<comment type="caution">
    <text evidence="2">The sequence shown here is derived from an EMBL/GenBank/DDBJ whole genome shotgun (WGS) entry which is preliminary data.</text>
</comment>
<feature type="coiled-coil region" evidence="1">
    <location>
        <begin position="56"/>
        <end position="83"/>
    </location>
</feature>
<reference evidence="2 3" key="1">
    <citation type="submission" date="2019-02" db="EMBL/GenBank/DDBJ databases">
        <title>The draft genome of Acinetobacter halotolerans strain JCM 31009.</title>
        <authorList>
            <person name="Qin J."/>
            <person name="Feng Y."/>
            <person name="Nemec A."/>
            <person name="Zong Z."/>
        </authorList>
    </citation>
    <scope>NUCLEOTIDE SEQUENCE [LARGE SCALE GENOMIC DNA]</scope>
    <source>
        <strain evidence="2 3">JCM 31009</strain>
    </source>
</reference>
<evidence type="ECO:0000313" key="3">
    <source>
        <dbReference type="Proteomes" id="UP000292110"/>
    </source>
</evidence>
<dbReference type="EMBL" id="SGIM01000004">
    <property type="protein sequence ID" value="RZF53674.1"/>
    <property type="molecule type" value="Genomic_DNA"/>
</dbReference>
<dbReference type="RefSeq" id="WP_130161744.1">
    <property type="nucleotide sequence ID" value="NZ_SGIM01000004.1"/>
</dbReference>
<dbReference type="Proteomes" id="UP000292110">
    <property type="component" value="Unassembled WGS sequence"/>
</dbReference>
<protein>
    <submittedName>
        <fullName evidence="2">Uncharacterized protein</fullName>
    </submittedName>
</protein>
<sequence>MDIEWINKQREELDRLLGSKFDKNTIKFGVQLLSDQKVGAAMDIGFASFDRTPEDKKFLLEKIKVLEEENKELKRKLVMKTLAYR</sequence>
<organism evidence="2 3">
    <name type="scientific">Acinetobacter halotolerans</name>
    <dbReference type="NCBI Taxonomy" id="1752076"/>
    <lineage>
        <taxon>Bacteria</taxon>
        <taxon>Pseudomonadati</taxon>
        <taxon>Pseudomonadota</taxon>
        <taxon>Gammaproteobacteria</taxon>
        <taxon>Moraxellales</taxon>
        <taxon>Moraxellaceae</taxon>
        <taxon>Acinetobacter</taxon>
    </lineage>
</organism>
<keyword evidence="1" id="KW-0175">Coiled coil</keyword>
<name>A0A4Q6XJA0_9GAMM</name>
<evidence type="ECO:0000313" key="2">
    <source>
        <dbReference type="EMBL" id="RZF53674.1"/>
    </source>
</evidence>
<dbReference type="AlphaFoldDB" id="A0A4Q6XJA0"/>
<proteinExistence type="predicted"/>
<keyword evidence="3" id="KW-1185">Reference proteome</keyword>
<evidence type="ECO:0000256" key="1">
    <source>
        <dbReference type="SAM" id="Coils"/>
    </source>
</evidence>
<gene>
    <name evidence="2" type="ORF">EXE30_06780</name>
</gene>
<accession>A0A4Q6XJA0</accession>